<evidence type="ECO:0000259" key="15">
    <source>
        <dbReference type="PROSITE" id="PS50975"/>
    </source>
</evidence>
<dbReference type="EMBL" id="JARPTX010000005">
    <property type="protein sequence ID" value="MDT2369044.1"/>
    <property type="molecule type" value="Genomic_DNA"/>
</dbReference>
<evidence type="ECO:0000313" key="18">
    <source>
        <dbReference type="EMBL" id="RXU91119.1"/>
    </source>
</evidence>
<evidence type="ECO:0000256" key="8">
    <source>
        <dbReference type="ARBA" id="ARBA00022840"/>
    </source>
</evidence>
<dbReference type="NCBIfam" id="TIGR00877">
    <property type="entry name" value="purD"/>
    <property type="match status" value="1"/>
</dbReference>
<comment type="caution">
    <text evidence="16">The sequence shown here is derived from an EMBL/GenBank/DDBJ whole genome shotgun (WGS) entry which is preliminary data.</text>
</comment>
<reference evidence="17" key="3">
    <citation type="submission" date="2023-03" db="EMBL/GenBank/DDBJ databases">
        <authorList>
            <person name="Shen W."/>
            <person name="Cai J."/>
        </authorList>
    </citation>
    <scope>NUCLEOTIDE SEQUENCE</scope>
    <source>
        <strain evidence="17">B1010-2</strain>
    </source>
</reference>
<evidence type="ECO:0000313" key="16">
    <source>
        <dbReference type="EMBL" id="KWX16523.1"/>
    </source>
</evidence>
<dbReference type="InterPro" id="IPR011054">
    <property type="entry name" value="Rudment_hybrid_motif"/>
</dbReference>
<dbReference type="PANTHER" id="PTHR43472">
    <property type="entry name" value="PHOSPHORIBOSYLAMINE--GLYCINE LIGASE"/>
    <property type="match status" value="1"/>
</dbReference>
<comment type="catalytic activity">
    <reaction evidence="13">
        <text>5-phospho-beta-D-ribosylamine + glycine + ATP = N(1)-(5-phospho-beta-D-ribosyl)glycinamide + ADP + phosphate + H(+)</text>
        <dbReference type="Rhea" id="RHEA:17453"/>
        <dbReference type="ChEBI" id="CHEBI:15378"/>
        <dbReference type="ChEBI" id="CHEBI:30616"/>
        <dbReference type="ChEBI" id="CHEBI:43474"/>
        <dbReference type="ChEBI" id="CHEBI:57305"/>
        <dbReference type="ChEBI" id="CHEBI:58681"/>
        <dbReference type="ChEBI" id="CHEBI:143788"/>
        <dbReference type="ChEBI" id="CHEBI:456216"/>
        <dbReference type="EC" id="6.3.4.13"/>
    </reaction>
</comment>
<dbReference type="Proteomes" id="UP000289562">
    <property type="component" value="Unassembled WGS sequence"/>
</dbReference>
<evidence type="ECO:0000256" key="3">
    <source>
        <dbReference type="ARBA" id="ARBA00005174"/>
    </source>
</evidence>
<evidence type="ECO:0000256" key="10">
    <source>
        <dbReference type="ARBA" id="ARBA00038345"/>
    </source>
</evidence>
<comment type="cofactor">
    <cofactor evidence="2">
        <name>Mg(2+)</name>
        <dbReference type="ChEBI" id="CHEBI:18420"/>
    </cofactor>
</comment>
<dbReference type="GO" id="GO:0009113">
    <property type="term" value="P:purine nucleobase biosynthetic process"/>
    <property type="evidence" value="ECO:0007669"/>
    <property type="project" value="InterPro"/>
</dbReference>
<sequence>MNVLVIGAGGREHAISKKLLASPKVDTVYCAPGNPGMTKDGINCVAISERDHSALIHFVKKEAIDWSIVGPEVPLLNGIVDDFMAEGLKIFGPTKAAALIEGSKSFAKQLMDTYQIPTAKSRSFECYEKAAAYIKENGAPIVVKADGLAAGKGVVVATTVKEALDAAEQMLNQHRFGNSSKKIVVEEFLAGEEFSLLAFVRDTKVYPMVISQDHKRAFDNDKGPNTGGMGAYSPVPQIPKKMIEEAVEEVLKPAALGMKELGRSFTGVLYAGLIATKEGPKVIEFNARFGDPETQVVLSRLKSDFAQVIDDLLENRAVELKWQQEGYNVGVVVAAAGYPEEYETGMVLPDFPEEELSVYYAGVSSNNGKLVGAGGRLYLVEAYGETIKEAQEKIYTALMDKTTDGTFYRTDIGEKAANSELIVK</sequence>
<evidence type="ECO:0000256" key="6">
    <source>
        <dbReference type="ARBA" id="ARBA00022741"/>
    </source>
</evidence>
<comment type="pathway">
    <text evidence="3 13">Purine metabolism; IMP biosynthesis via de novo pathway; N(1)-(5-phospho-D-ribosyl)glycinamide from 5-phospho-alpha-D-ribose 1-diphosphate: step 2/2.</text>
</comment>
<dbReference type="Gene3D" id="3.30.470.20">
    <property type="entry name" value="ATP-grasp fold, B domain"/>
    <property type="match status" value="1"/>
</dbReference>
<dbReference type="RefSeq" id="WP_002299002.1">
    <property type="nucleotide sequence ID" value="NZ_AP019394.1"/>
</dbReference>
<evidence type="ECO:0000256" key="1">
    <source>
        <dbReference type="ARBA" id="ARBA00001936"/>
    </source>
</evidence>
<dbReference type="GeneID" id="66454139"/>
<dbReference type="PROSITE" id="PS50975">
    <property type="entry name" value="ATP_GRASP"/>
    <property type="match status" value="1"/>
</dbReference>
<evidence type="ECO:0000256" key="7">
    <source>
        <dbReference type="ARBA" id="ARBA00022755"/>
    </source>
</evidence>
<reference evidence="18 20" key="2">
    <citation type="submission" date="2017-12" db="EMBL/GenBank/DDBJ databases">
        <title>A pool of 800 enterococci isolated from chicken carcass rinse samples from New Zealand.</title>
        <authorList>
            <person name="Zhang J."/>
            <person name="Rogers L."/>
            <person name="Midwinter A."/>
            <person name="French N."/>
        </authorList>
    </citation>
    <scope>NUCLEOTIDE SEQUENCE [LARGE SCALE GENOMIC DNA]</scope>
    <source>
        <strain evidence="18 20">EN697</strain>
    </source>
</reference>
<protein>
    <recommendedName>
        <fullName evidence="4 13">Phosphoribosylamine--glycine ligase</fullName>
        <ecNumber evidence="4 13">6.3.4.13</ecNumber>
    </recommendedName>
    <alternativeName>
        <fullName evidence="13">GARS</fullName>
    </alternativeName>
    <alternativeName>
        <fullName evidence="11 13">Glycinamide ribonucleotide synthetase</fullName>
    </alternativeName>
    <alternativeName>
        <fullName evidence="12 13">Phosphoribosylglycinamide synthetase</fullName>
    </alternativeName>
</protein>
<proteinExistence type="inferred from homology"/>
<keyword evidence="9" id="KW-0464">Manganese</keyword>
<dbReference type="SMART" id="SM01209">
    <property type="entry name" value="GARS_A"/>
    <property type="match status" value="1"/>
</dbReference>
<dbReference type="InterPro" id="IPR037123">
    <property type="entry name" value="PRibGlycinamide_synth_C_sf"/>
</dbReference>
<name>A0A132P2I7_ENTFC</name>
<evidence type="ECO:0000313" key="20">
    <source>
        <dbReference type="Proteomes" id="UP000289562"/>
    </source>
</evidence>
<evidence type="ECO:0000256" key="4">
    <source>
        <dbReference type="ARBA" id="ARBA00013255"/>
    </source>
</evidence>
<dbReference type="InterPro" id="IPR011761">
    <property type="entry name" value="ATP-grasp"/>
</dbReference>
<dbReference type="GO" id="GO:0006189">
    <property type="term" value="P:'de novo' IMP biosynthetic process"/>
    <property type="evidence" value="ECO:0007669"/>
    <property type="project" value="UniProtKB-UniRule"/>
</dbReference>
<dbReference type="Gene3D" id="3.30.1490.20">
    <property type="entry name" value="ATP-grasp fold, A domain"/>
    <property type="match status" value="1"/>
</dbReference>
<evidence type="ECO:0000256" key="5">
    <source>
        <dbReference type="ARBA" id="ARBA00022598"/>
    </source>
</evidence>
<dbReference type="GO" id="GO:0046872">
    <property type="term" value="F:metal ion binding"/>
    <property type="evidence" value="ECO:0007669"/>
    <property type="project" value="InterPro"/>
</dbReference>
<dbReference type="SMART" id="SM01210">
    <property type="entry name" value="GARS_C"/>
    <property type="match status" value="1"/>
</dbReference>
<evidence type="ECO:0000256" key="11">
    <source>
        <dbReference type="ARBA" id="ARBA00042242"/>
    </source>
</evidence>
<dbReference type="InterPro" id="IPR000115">
    <property type="entry name" value="PRibGlycinamide_synth"/>
</dbReference>
<dbReference type="SUPFAM" id="SSF56059">
    <property type="entry name" value="Glutathione synthetase ATP-binding domain-like"/>
    <property type="match status" value="1"/>
</dbReference>
<gene>
    <name evidence="13 17" type="primary">purD</name>
    <name evidence="16" type="ORF">AWT83_13430</name>
    <name evidence="18" type="ORF">CYQ77_02120</name>
    <name evidence="17" type="ORF">P6Z85_02430</name>
</gene>
<dbReference type="Proteomes" id="UP000070452">
    <property type="component" value="Unassembled WGS sequence"/>
</dbReference>
<evidence type="ECO:0000256" key="14">
    <source>
        <dbReference type="PROSITE-ProRule" id="PRU00409"/>
    </source>
</evidence>
<reference evidence="16 19" key="1">
    <citation type="submission" date="2016-01" db="EMBL/GenBank/DDBJ databases">
        <title>Molecular Mechanisms for transfer of large genomic segments between Enterococcus faecium strains.</title>
        <authorList>
            <person name="Garcia-Solache M.A."/>
            <person name="Lebreton F."/>
            <person name="Mclaughlin R.E."/>
            <person name="Whiteaker J.D."/>
            <person name="Gilmore M.S."/>
            <person name="Rice L.B."/>
        </authorList>
    </citation>
    <scope>NUCLEOTIDE SEQUENCE [LARGE SCALE GENOMIC DNA]</scope>
    <source>
        <strain evidence="16 19">D344RRF x C68</strain>
    </source>
</reference>
<dbReference type="HAMAP" id="MF_00138">
    <property type="entry name" value="GARS"/>
    <property type="match status" value="1"/>
</dbReference>
<dbReference type="Gene3D" id="3.40.50.20">
    <property type="match status" value="1"/>
</dbReference>
<dbReference type="AlphaFoldDB" id="A0A132P2I7"/>
<dbReference type="InterPro" id="IPR020562">
    <property type="entry name" value="PRibGlycinamide_synth_N"/>
</dbReference>
<dbReference type="InterPro" id="IPR013815">
    <property type="entry name" value="ATP_grasp_subdomain_1"/>
</dbReference>
<dbReference type="SUPFAM" id="SSF51246">
    <property type="entry name" value="Rudiment single hybrid motif"/>
    <property type="match status" value="1"/>
</dbReference>
<dbReference type="Pfam" id="PF02843">
    <property type="entry name" value="GARS_C"/>
    <property type="match status" value="1"/>
</dbReference>
<dbReference type="Pfam" id="PF01071">
    <property type="entry name" value="GARS_A"/>
    <property type="match status" value="1"/>
</dbReference>
<organism evidence="16 19">
    <name type="scientific">Enterococcus faecium</name>
    <name type="common">Streptococcus faecium</name>
    <dbReference type="NCBI Taxonomy" id="1352"/>
    <lineage>
        <taxon>Bacteria</taxon>
        <taxon>Bacillati</taxon>
        <taxon>Bacillota</taxon>
        <taxon>Bacilli</taxon>
        <taxon>Lactobacillales</taxon>
        <taxon>Enterococcaceae</taxon>
        <taxon>Enterococcus</taxon>
    </lineage>
</organism>
<keyword evidence="7 13" id="KW-0658">Purine biosynthesis</keyword>
<dbReference type="FunFam" id="3.30.1490.20:FF:000006">
    <property type="entry name" value="phosphoribosylamine--glycine ligase, chloroplastic-like"/>
    <property type="match status" value="1"/>
</dbReference>
<dbReference type="EMBL" id="LRHK01000005">
    <property type="protein sequence ID" value="KWX16523.1"/>
    <property type="molecule type" value="Genomic_DNA"/>
</dbReference>
<dbReference type="EC" id="6.3.4.13" evidence="4 13"/>
<keyword evidence="6 14" id="KW-0547">Nucleotide-binding</keyword>
<dbReference type="InterPro" id="IPR020560">
    <property type="entry name" value="PRibGlycinamide_synth_C-dom"/>
</dbReference>
<evidence type="ECO:0000256" key="9">
    <source>
        <dbReference type="ARBA" id="ARBA00023211"/>
    </source>
</evidence>
<evidence type="ECO:0000256" key="12">
    <source>
        <dbReference type="ARBA" id="ARBA00042864"/>
    </source>
</evidence>
<dbReference type="EMBL" id="PJVH01000004">
    <property type="protein sequence ID" value="RXU91119.1"/>
    <property type="molecule type" value="Genomic_DNA"/>
</dbReference>
<comment type="similarity">
    <text evidence="10 13">Belongs to the GARS family.</text>
</comment>
<dbReference type="GO" id="GO:0005524">
    <property type="term" value="F:ATP binding"/>
    <property type="evidence" value="ECO:0007669"/>
    <property type="project" value="UniProtKB-UniRule"/>
</dbReference>
<keyword evidence="8 14" id="KW-0067">ATP-binding</keyword>
<evidence type="ECO:0000256" key="2">
    <source>
        <dbReference type="ARBA" id="ARBA00001946"/>
    </source>
</evidence>
<evidence type="ECO:0000256" key="13">
    <source>
        <dbReference type="HAMAP-Rule" id="MF_00138"/>
    </source>
</evidence>
<evidence type="ECO:0000313" key="19">
    <source>
        <dbReference type="Proteomes" id="UP000070452"/>
    </source>
</evidence>
<evidence type="ECO:0000313" key="17">
    <source>
        <dbReference type="EMBL" id="MDT2369044.1"/>
    </source>
</evidence>
<dbReference type="SUPFAM" id="SSF52440">
    <property type="entry name" value="PreATP-grasp domain"/>
    <property type="match status" value="1"/>
</dbReference>
<accession>A0A132P2I7</accession>
<dbReference type="GO" id="GO:0004637">
    <property type="term" value="F:phosphoribosylamine-glycine ligase activity"/>
    <property type="evidence" value="ECO:0007669"/>
    <property type="project" value="UniProtKB-UniRule"/>
</dbReference>
<dbReference type="InterPro" id="IPR020559">
    <property type="entry name" value="PRibGlycinamide_synth_CS"/>
</dbReference>
<keyword evidence="5 13" id="KW-0436">Ligase</keyword>
<dbReference type="InterPro" id="IPR020561">
    <property type="entry name" value="PRibGlycinamid_synth_ATP-grasp"/>
</dbReference>
<feature type="domain" description="ATP-grasp" evidence="15">
    <location>
        <begin position="108"/>
        <end position="314"/>
    </location>
</feature>
<dbReference type="UniPathway" id="UPA00074">
    <property type="reaction ID" value="UER00125"/>
</dbReference>
<dbReference type="Proteomes" id="UP001260956">
    <property type="component" value="Unassembled WGS sequence"/>
</dbReference>
<dbReference type="PROSITE" id="PS00184">
    <property type="entry name" value="GARS"/>
    <property type="match status" value="1"/>
</dbReference>
<dbReference type="Gene3D" id="3.90.600.10">
    <property type="entry name" value="Phosphoribosylglycinamide synthetase, C-terminal domain"/>
    <property type="match status" value="1"/>
</dbReference>
<dbReference type="InterPro" id="IPR016185">
    <property type="entry name" value="PreATP-grasp_dom_sf"/>
</dbReference>
<dbReference type="Pfam" id="PF02844">
    <property type="entry name" value="GARS_N"/>
    <property type="match status" value="1"/>
</dbReference>
<dbReference type="PANTHER" id="PTHR43472:SF1">
    <property type="entry name" value="PHOSPHORIBOSYLAMINE--GLYCINE LIGASE, CHLOROPLASTIC"/>
    <property type="match status" value="1"/>
</dbReference>
<comment type="cofactor">
    <cofactor evidence="1">
        <name>Mn(2+)</name>
        <dbReference type="ChEBI" id="CHEBI:29035"/>
    </cofactor>
</comment>